<sequence length="473" mass="52010">MASVVMGIIGGIAAWSLAVFKDPTQASVLHHHALSELKPLLSPNASIHLPCSEGFQTAMDRWTRWKNPEFDVIVEVVTEDDVSKAVQYANQQEQQFLAISGGHGGTKHLGDVEHGVGIWMRKMDGVQVHEDGCSATTGGGVLSKKVVDALWEEGKQTVIGACECTGAIAPALGGGHGWLQGRHGLLADQILSARLVLANGTAVTVSSSSHPDLFWAIRGAGHNFGIVTDMQYKVYDRTPQNEKWAMETLTFSGTKLEEVLQELNEMMKQYHDVVELAHWTEVLWLSQVDPKLSPLSHDTFLTDLRGLAAPLMMDNDGAACQHGSAYLRFPFGGSEYNIEGLRIAYDTLAALPPKLNQSWIISEGYSMRGVQSVPAESTAFPDRYNSLLMAVFMVYSPEDEALDQQAAEYGEAMRDDVVKSSGDGLQAYVNYAFGDESQEALYGYESWRLDRLQKLKALYDPDGRFNFYNPILT</sequence>
<dbReference type="Gene3D" id="3.30.465.10">
    <property type="match status" value="2"/>
</dbReference>
<proteinExistence type="inferred from homology"/>
<dbReference type="InterPro" id="IPR006094">
    <property type="entry name" value="Oxid_FAD_bind_N"/>
</dbReference>
<keyword evidence="4" id="KW-0274">FAD</keyword>
<dbReference type="GeneID" id="89930235"/>
<evidence type="ECO:0000256" key="4">
    <source>
        <dbReference type="ARBA" id="ARBA00022827"/>
    </source>
</evidence>
<dbReference type="Pfam" id="PF01565">
    <property type="entry name" value="FAD_binding_4"/>
    <property type="match status" value="1"/>
</dbReference>
<evidence type="ECO:0000313" key="8">
    <source>
        <dbReference type="Proteomes" id="UP001337655"/>
    </source>
</evidence>
<feature type="domain" description="FAD-binding PCMH-type" evidence="6">
    <location>
        <begin position="65"/>
        <end position="237"/>
    </location>
</feature>
<dbReference type="PROSITE" id="PS51387">
    <property type="entry name" value="FAD_PCMH"/>
    <property type="match status" value="1"/>
</dbReference>
<dbReference type="InterPro" id="IPR012951">
    <property type="entry name" value="BBE"/>
</dbReference>
<dbReference type="EMBL" id="JAVRRT010000016">
    <property type="protein sequence ID" value="KAK5165374.1"/>
    <property type="molecule type" value="Genomic_DNA"/>
</dbReference>
<evidence type="ECO:0000256" key="2">
    <source>
        <dbReference type="ARBA" id="ARBA00005466"/>
    </source>
</evidence>
<name>A0AAV9P2T2_9PEZI</name>
<gene>
    <name evidence="7" type="ORF">LTR77_008903</name>
</gene>
<dbReference type="InterPro" id="IPR016169">
    <property type="entry name" value="FAD-bd_PCMH_sub2"/>
</dbReference>
<comment type="caution">
    <text evidence="7">The sequence shown here is derived from an EMBL/GenBank/DDBJ whole genome shotgun (WGS) entry which is preliminary data.</text>
</comment>
<keyword evidence="3" id="KW-0285">Flavoprotein</keyword>
<organism evidence="7 8">
    <name type="scientific">Saxophila tyrrhenica</name>
    <dbReference type="NCBI Taxonomy" id="1690608"/>
    <lineage>
        <taxon>Eukaryota</taxon>
        <taxon>Fungi</taxon>
        <taxon>Dikarya</taxon>
        <taxon>Ascomycota</taxon>
        <taxon>Pezizomycotina</taxon>
        <taxon>Dothideomycetes</taxon>
        <taxon>Dothideomycetidae</taxon>
        <taxon>Mycosphaerellales</taxon>
        <taxon>Extremaceae</taxon>
        <taxon>Saxophila</taxon>
    </lineage>
</organism>
<dbReference type="Pfam" id="PF08031">
    <property type="entry name" value="BBE"/>
    <property type="match status" value="1"/>
</dbReference>
<keyword evidence="5" id="KW-0560">Oxidoreductase</keyword>
<evidence type="ECO:0000259" key="6">
    <source>
        <dbReference type="PROSITE" id="PS51387"/>
    </source>
</evidence>
<comment type="similarity">
    <text evidence="2">Belongs to the oxygen-dependent FAD-linked oxidoreductase family.</text>
</comment>
<dbReference type="AlphaFoldDB" id="A0AAV9P2T2"/>
<dbReference type="PANTHER" id="PTHR42973">
    <property type="entry name" value="BINDING OXIDOREDUCTASE, PUTATIVE (AFU_ORTHOLOGUE AFUA_1G17690)-RELATED"/>
    <property type="match status" value="1"/>
</dbReference>
<dbReference type="Gene3D" id="3.40.462.20">
    <property type="match status" value="1"/>
</dbReference>
<dbReference type="RefSeq" id="XP_064655458.1">
    <property type="nucleotide sequence ID" value="XM_064806132.1"/>
</dbReference>
<dbReference type="Proteomes" id="UP001337655">
    <property type="component" value="Unassembled WGS sequence"/>
</dbReference>
<dbReference type="InterPro" id="IPR016166">
    <property type="entry name" value="FAD-bd_PCMH"/>
</dbReference>
<dbReference type="GO" id="GO:0071949">
    <property type="term" value="F:FAD binding"/>
    <property type="evidence" value="ECO:0007669"/>
    <property type="project" value="InterPro"/>
</dbReference>
<dbReference type="PANTHER" id="PTHR42973:SF9">
    <property type="entry name" value="FAD-BINDING PCMH-TYPE DOMAIN-CONTAINING PROTEIN-RELATED"/>
    <property type="match status" value="1"/>
</dbReference>
<dbReference type="InterPro" id="IPR050416">
    <property type="entry name" value="FAD-linked_Oxidoreductase"/>
</dbReference>
<dbReference type="SUPFAM" id="SSF56176">
    <property type="entry name" value="FAD-binding/transporter-associated domain-like"/>
    <property type="match status" value="1"/>
</dbReference>
<dbReference type="SUPFAM" id="SSF55103">
    <property type="entry name" value="FAD-linked oxidases, C-terminal domain"/>
    <property type="match status" value="1"/>
</dbReference>
<keyword evidence="8" id="KW-1185">Reference proteome</keyword>
<dbReference type="InterPro" id="IPR036318">
    <property type="entry name" value="FAD-bd_PCMH-like_sf"/>
</dbReference>
<evidence type="ECO:0000256" key="1">
    <source>
        <dbReference type="ARBA" id="ARBA00001974"/>
    </source>
</evidence>
<protein>
    <recommendedName>
        <fullName evidence="6">FAD-binding PCMH-type domain-containing protein</fullName>
    </recommendedName>
</protein>
<evidence type="ECO:0000256" key="3">
    <source>
        <dbReference type="ARBA" id="ARBA00022630"/>
    </source>
</evidence>
<dbReference type="InterPro" id="IPR016164">
    <property type="entry name" value="FAD-linked_Oxase-like_C"/>
</dbReference>
<evidence type="ECO:0000313" key="7">
    <source>
        <dbReference type="EMBL" id="KAK5165374.1"/>
    </source>
</evidence>
<reference evidence="7 8" key="1">
    <citation type="submission" date="2023-08" db="EMBL/GenBank/DDBJ databases">
        <title>Black Yeasts Isolated from many extreme environments.</title>
        <authorList>
            <person name="Coleine C."/>
            <person name="Stajich J.E."/>
            <person name="Selbmann L."/>
        </authorList>
    </citation>
    <scope>NUCLEOTIDE SEQUENCE [LARGE SCALE GENOMIC DNA]</scope>
    <source>
        <strain evidence="7 8">CCFEE 5935</strain>
    </source>
</reference>
<accession>A0AAV9P2T2</accession>
<comment type="cofactor">
    <cofactor evidence="1">
        <name>FAD</name>
        <dbReference type="ChEBI" id="CHEBI:57692"/>
    </cofactor>
</comment>
<evidence type="ECO:0000256" key="5">
    <source>
        <dbReference type="ARBA" id="ARBA00023002"/>
    </source>
</evidence>
<dbReference type="GO" id="GO:0016491">
    <property type="term" value="F:oxidoreductase activity"/>
    <property type="evidence" value="ECO:0007669"/>
    <property type="project" value="UniProtKB-KW"/>
</dbReference>